<dbReference type="AlphaFoldDB" id="A0A7X3MKD8"/>
<evidence type="ECO:0000256" key="1">
    <source>
        <dbReference type="SAM" id="MobiDB-lite"/>
    </source>
</evidence>
<proteinExistence type="predicted"/>
<dbReference type="InterPro" id="IPR024540">
    <property type="entry name" value="DUF3879"/>
</dbReference>
<dbReference type="Proteomes" id="UP000460412">
    <property type="component" value="Unassembled WGS sequence"/>
</dbReference>
<dbReference type="EMBL" id="WUQX01000001">
    <property type="protein sequence ID" value="MXP78049.1"/>
    <property type="molecule type" value="Genomic_DNA"/>
</dbReference>
<name>A0A7X3MKD8_9FIRM</name>
<keyword evidence="3" id="KW-1185">Reference proteome</keyword>
<sequence length="280" mass="31519">MRGGYVNTIEDLRSGHFKNSYGVEGMLITGDPNQKRIIDVSDEMKELVFENVKMAYYKYNGMSGDNQAEEEAYHGKRNEYYKTLARDDRVAAAWTLSKFEQKLSREVSGAIKEKLPGWSAGQEVPKDILDEIFADEKITSLMTEDIKEVLNGSALQVNEKQQPREDQLLIGQENIDGVKEENDQEEDSEKRSGRVAFNQGKRARQLASAKNASQVQMVIGLLKKDLSDCENGVANDMCDENEVAKVKAMLQKAMERLSEVANVSEEEQKGGDSFLINMLM</sequence>
<protein>
    <submittedName>
        <fullName evidence="2">Uncharacterized protein</fullName>
    </submittedName>
</protein>
<gene>
    <name evidence="2" type="ORF">GN277_22645</name>
</gene>
<feature type="region of interest" description="Disordered" evidence="1">
    <location>
        <begin position="160"/>
        <end position="193"/>
    </location>
</feature>
<comment type="caution">
    <text evidence="2">The sequence shown here is derived from an EMBL/GenBank/DDBJ whole genome shotgun (WGS) entry which is preliminary data.</text>
</comment>
<dbReference type="Pfam" id="PF12995">
    <property type="entry name" value="DUF3879"/>
    <property type="match status" value="1"/>
</dbReference>
<evidence type="ECO:0000313" key="3">
    <source>
        <dbReference type="Proteomes" id="UP000460412"/>
    </source>
</evidence>
<organism evidence="2 3">
    <name type="scientific">Sporofaciens musculi</name>
    <dbReference type="NCBI Taxonomy" id="2681861"/>
    <lineage>
        <taxon>Bacteria</taxon>
        <taxon>Bacillati</taxon>
        <taxon>Bacillota</taxon>
        <taxon>Clostridia</taxon>
        <taxon>Lachnospirales</taxon>
        <taxon>Lachnospiraceae</taxon>
        <taxon>Sporofaciens</taxon>
    </lineage>
</organism>
<accession>A0A7X3MKD8</accession>
<evidence type="ECO:0000313" key="2">
    <source>
        <dbReference type="EMBL" id="MXP78049.1"/>
    </source>
</evidence>
<reference evidence="2 3" key="1">
    <citation type="submission" date="2019-12" db="EMBL/GenBank/DDBJ databases">
        <title>Sporaefaciens musculi gen. nov., sp. nov., a novel bacterium isolated from the caecum of an obese mouse.</title>
        <authorList>
            <person name="Rasmussen T.S."/>
            <person name="Streidl T."/>
            <person name="Hitch T.C.A."/>
            <person name="Wortmann E."/>
            <person name="Deptula P."/>
            <person name="Hansen M."/>
            <person name="Nielsen D.S."/>
            <person name="Clavel T."/>
            <person name="Vogensen F.K."/>
        </authorList>
    </citation>
    <scope>NUCLEOTIDE SEQUENCE [LARGE SCALE GENOMIC DNA]</scope>
    <source>
        <strain evidence="2 3">WCA-9-b2</strain>
    </source>
</reference>